<protein>
    <submittedName>
        <fullName evidence="2">Uncharacterized protein</fullName>
    </submittedName>
</protein>
<feature type="region of interest" description="Disordered" evidence="1">
    <location>
        <begin position="158"/>
        <end position="186"/>
    </location>
</feature>
<organism evidence="2">
    <name type="scientific">Magnetococcus massalia (strain MO-1)</name>
    <dbReference type="NCBI Taxonomy" id="451514"/>
    <lineage>
        <taxon>Bacteria</taxon>
        <taxon>Pseudomonadati</taxon>
        <taxon>Pseudomonadota</taxon>
        <taxon>Magnetococcia</taxon>
        <taxon>Magnetococcales</taxon>
        <taxon>Magnetococcaceae</taxon>
        <taxon>Magnetococcus</taxon>
    </lineage>
</organism>
<dbReference type="NCBIfam" id="NF033394">
    <property type="entry name" value="capsid_maj_Podo"/>
    <property type="match status" value="1"/>
</dbReference>
<dbReference type="EMBL" id="LO017727">
    <property type="protein sequence ID" value="CRH05486.1"/>
    <property type="molecule type" value="Genomic_DNA"/>
</dbReference>
<evidence type="ECO:0000256" key="1">
    <source>
        <dbReference type="SAM" id="MobiDB-lite"/>
    </source>
</evidence>
<evidence type="ECO:0000313" key="2">
    <source>
        <dbReference type="EMBL" id="CRH05486.1"/>
    </source>
</evidence>
<feature type="compositionally biased region" description="Low complexity" evidence="1">
    <location>
        <begin position="158"/>
        <end position="174"/>
    </location>
</feature>
<name>A0A1S7LI73_MAGMO</name>
<reference evidence="2" key="1">
    <citation type="submission" date="2015-04" db="EMBL/GenBank/DDBJ databases">
        <authorList>
            <person name="Syromyatnikov M.Y."/>
            <person name="Popov V.N."/>
        </authorList>
    </citation>
    <scope>NUCLEOTIDE SEQUENCE</scope>
    <source>
        <strain evidence="2">MO-1</strain>
    </source>
</reference>
<sequence length="194" mass="20596">MSSPNLSDIITSTLQSRSGQLTDNISANNALFNRMKKKGNIKPFSGGRAIIEELEYAENSTYQRYSGYETLNIQPSEVFTAAEFGIKQSAVAVTISGLEELQNSGNEQIIDLLESRIKNAERTLINNIAADMYSDGTADGGKQIGGLQLLVADDPSSGVVGGSTAPTGTSGAVSPTMPPPMAGLRRPVPIFRNI</sequence>
<proteinExistence type="predicted"/>
<accession>A0A1S7LI73</accession>
<dbReference type="AlphaFoldDB" id="A0A1S7LI73"/>
<gene>
    <name evidence="2" type="ORF">MAGMO_1295</name>
</gene>
<dbReference type="InterPro" id="IPR049718">
    <property type="entry name" value="AKO59007-like"/>
</dbReference>